<evidence type="ECO:0000259" key="2">
    <source>
        <dbReference type="PROSITE" id="PS51099"/>
    </source>
</evidence>
<sequence length="95" mass="10344">MKVLAACGSGMGSSQIIKMKLANVFRKQGIPVEIHHCAIGEAKSIARNFDLIFCSKALTDIFEGANLGNAKVIGLQNLLSEKEITQRLLETLEEK</sequence>
<name>A0A1H9MVE9_9LACT</name>
<dbReference type="SUPFAM" id="SSF52794">
    <property type="entry name" value="PTS system IIB component-like"/>
    <property type="match status" value="1"/>
</dbReference>
<dbReference type="RefSeq" id="WP_089747243.1">
    <property type="nucleotide sequence ID" value="NZ_FOGF01000031.1"/>
</dbReference>
<accession>A0A1H9MVE9</accession>
<feature type="domain" description="PTS EIIB type-2" evidence="2">
    <location>
        <begin position="1"/>
        <end position="95"/>
    </location>
</feature>
<evidence type="ECO:0000313" key="3">
    <source>
        <dbReference type="EMBL" id="SER27674.1"/>
    </source>
</evidence>
<dbReference type="GO" id="GO:0008982">
    <property type="term" value="F:protein-N(PI)-phosphohistidine-sugar phosphotransferase activity"/>
    <property type="evidence" value="ECO:0007669"/>
    <property type="project" value="InterPro"/>
</dbReference>
<evidence type="ECO:0000313" key="4">
    <source>
        <dbReference type="Proteomes" id="UP000198556"/>
    </source>
</evidence>
<dbReference type="InterPro" id="IPR036095">
    <property type="entry name" value="PTS_EIIB-like_sf"/>
</dbReference>
<dbReference type="AlphaFoldDB" id="A0A1H9MVE9"/>
<reference evidence="3 4" key="1">
    <citation type="submission" date="2016-10" db="EMBL/GenBank/DDBJ databases">
        <authorList>
            <person name="de Groot N.N."/>
        </authorList>
    </citation>
    <scope>NUCLEOTIDE SEQUENCE [LARGE SCALE GENOMIC DNA]</scope>
    <source>
        <strain evidence="3 4">DSM 15827</strain>
    </source>
</reference>
<proteinExistence type="predicted"/>
<dbReference type="GO" id="GO:0009401">
    <property type="term" value="P:phosphoenolpyruvate-dependent sugar phosphotransferase system"/>
    <property type="evidence" value="ECO:0007669"/>
    <property type="project" value="InterPro"/>
</dbReference>
<dbReference type="EMBL" id="FOGF01000031">
    <property type="protein sequence ID" value="SER27674.1"/>
    <property type="molecule type" value="Genomic_DNA"/>
</dbReference>
<dbReference type="Pfam" id="PF02302">
    <property type="entry name" value="PTS_IIB"/>
    <property type="match status" value="1"/>
</dbReference>
<dbReference type="CDD" id="cd05563">
    <property type="entry name" value="PTS_IIB_ascorbate"/>
    <property type="match status" value="1"/>
</dbReference>
<evidence type="ECO:0000256" key="1">
    <source>
        <dbReference type="ARBA" id="ARBA00022679"/>
    </source>
</evidence>
<organism evidence="3 4">
    <name type="scientific">Granulicatella balaenopterae</name>
    <dbReference type="NCBI Taxonomy" id="137733"/>
    <lineage>
        <taxon>Bacteria</taxon>
        <taxon>Bacillati</taxon>
        <taxon>Bacillota</taxon>
        <taxon>Bacilli</taxon>
        <taxon>Lactobacillales</taxon>
        <taxon>Carnobacteriaceae</taxon>
        <taxon>Granulicatella</taxon>
    </lineage>
</organism>
<dbReference type="InterPro" id="IPR003501">
    <property type="entry name" value="PTS_EIIB_2/3"/>
</dbReference>
<dbReference type="PROSITE" id="PS51099">
    <property type="entry name" value="PTS_EIIB_TYPE_2"/>
    <property type="match status" value="1"/>
</dbReference>
<dbReference type="OrthoDB" id="6603449at2"/>
<dbReference type="InterPro" id="IPR013011">
    <property type="entry name" value="PTS_EIIB_2"/>
</dbReference>
<keyword evidence="1" id="KW-0808">Transferase</keyword>
<dbReference type="Gene3D" id="3.40.50.2300">
    <property type="match status" value="1"/>
</dbReference>
<dbReference type="STRING" id="137733.SAMN05421767_1315"/>
<keyword evidence="4" id="KW-1185">Reference proteome</keyword>
<dbReference type="Proteomes" id="UP000198556">
    <property type="component" value="Unassembled WGS sequence"/>
</dbReference>
<protein>
    <submittedName>
        <fullName evidence="3">PTS system IIB component, L-Asc family</fullName>
    </submittedName>
</protein>
<gene>
    <name evidence="3" type="ORF">SAMN05421767_1315</name>
</gene>